<comment type="caution">
    <text evidence="2">The sequence shown here is derived from an EMBL/GenBank/DDBJ whole genome shotgun (WGS) entry which is preliminary data.</text>
</comment>
<gene>
    <name evidence="2" type="ORF">GCM10011511_09920</name>
</gene>
<protein>
    <submittedName>
        <fullName evidence="2">Uncharacterized protein</fullName>
    </submittedName>
</protein>
<dbReference type="AlphaFoldDB" id="A0A8J2UA80"/>
<evidence type="ECO:0000313" key="3">
    <source>
        <dbReference type="Proteomes" id="UP000607559"/>
    </source>
</evidence>
<feature type="compositionally biased region" description="Basic and acidic residues" evidence="1">
    <location>
        <begin position="114"/>
        <end position="130"/>
    </location>
</feature>
<organism evidence="2 3">
    <name type="scientific">Puia dinghuensis</name>
    <dbReference type="NCBI Taxonomy" id="1792502"/>
    <lineage>
        <taxon>Bacteria</taxon>
        <taxon>Pseudomonadati</taxon>
        <taxon>Bacteroidota</taxon>
        <taxon>Chitinophagia</taxon>
        <taxon>Chitinophagales</taxon>
        <taxon>Chitinophagaceae</taxon>
        <taxon>Puia</taxon>
    </lineage>
</organism>
<dbReference type="EMBL" id="BMJC01000001">
    <property type="protein sequence ID" value="GGA88712.1"/>
    <property type="molecule type" value="Genomic_DNA"/>
</dbReference>
<accession>A0A8J2UA80</accession>
<proteinExistence type="predicted"/>
<reference evidence="2" key="1">
    <citation type="journal article" date="2014" name="Int. J. Syst. Evol. Microbiol.">
        <title>Complete genome sequence of Corynebacterium casei LMG S-19264T (=DSM 44701T), isolated from a smear-ripened cheese.</title>
        <authorList>
            <consortium name="US DOE Joint Genome Institute (JGI-PGF)"/>
            <person name="Walter F."/>
            <person name="Albersmeier A."/>
            <person name="Kalinowski J."/>
            <person name="Ruckert C."/>
        </authorList>
    </citation>
    <scope>NUCLEOTIDE SEQUENCE</scope>
    <source>
        <strain evidence="2">CGMCC 1.15448</strain>
    </source>
</reference>
<dbReference type="Proteomes" id="UP000607559">
    <property type="component" value="Unassembled WGS sequence"/>
</dbReference>
<sequence length="137" mass="14680">MPPVEKKDRVKEPVAPPEQRSPIVPAWMYASPGESKEDETGQLNTGGGYATERPVMPATAPDARAARAESGFNGKKDSSVMAGTASSESTIIRVSIGRIEVKTATPAPPAAPVRKKEPPKPRMSLEEFLSKRKSNHS</sequence>
<feature type="compositionally biased region" description="Basic and acidic residues" evidence="1">
    <location>
        <begin position="1"/>
        <end position="12"/>
    </location>
</feature>
<feature type="region of interest" description="Disordered" evidence="1">
    <location>
        <begin position="1"/>
        <end position="55"/>
    </location>
</feature>
<evidence type="ECO:0000256" key="1">
    <source>
        <dbReference type="SAM" id="MobiDB-lite"/>
    </source>
</evidence>
<name>A0A8J2UA80_9BACT</name>
<evidence type="ECO:0000313" key="2">
    <source>
        <dbReference type="EMBL" id="GGA88712.1"/>
    </source>
</evidence>
<reference evidence="2" key="2">
    <citation type="submission" date="2020-09" db="EMBL/GenBank/DDBJ databases">
        <authorList>
            <person name="Sun Q."/>
            <person name="Zhou Y."/>
        </authorList>
    </citation>
    <scope>NUCLEOTIDE SEQUENCE</scope>
    <source>
        <strain evidence="2">CGMCC 1.15448</strain>
    </source>
</reference>
<keyword evidence="3" id="KW-1185">Reference proteome</keyword>
<feature type="region of interest" description="Disordered" evidence="1">
    <location>
        <begin position="101"/>
        <end position="137"/>
    </location>
</feature>